<evidence type="ECO:0000313" key="3">
    <source>
        <dbReference type="Proteomes" id="UP001178507"/>
    </source>
</evidence>
<dbReference type="PROSITE" id="PS50126">
    <property type="entry name" value="S1"/>
    <property type="match status" value="1"/>
</dbReference>
<feature type="domain" description="S1 motif" evidence="1">
    <location>
        <begin position="2"/>
        <end position="68"/>
    </location>
</feature>
<reference evidence="2" key="1">
    <citation type="submission" date="2023-08" db="EMBL/GenBank/DDBJ databases">
        <authorList>
            <person name="Chen Y."/>
            <person name="Shah S."/>
            <person name="Dougan E. K."/>
            <person name="Thang M."/>
            <person name="Chan C."/>
        </authorList>
    </citation>
    <scope>NUCLEOTIDE SEQUENCE</scope>
</reference>
<dbReference type="Proteomes" id="UP001178507">
    <property type="component" value="Unassembled WGS sequence"/>
</dbReference>
<dbReference type="AlphaFoldDB" id="A0AA36JEN2"/>
<sequence length="173" mass="18825">MGGWLEGTVEEALDYGLRVRTSSGEGLIYATELEEYLEDARSSYVPGDVVRVRSMGEMEEGLLALTMKPAAPEVSEPWDETEEEASEQDLQIRALRQRLRDFLGVSPNRPLPAEVHGETPFGTLLSVGHPDGGEPGQGLLLGPAEDLRSGQQLQVRLVSVDTHRGVLTVTRSG</sequence>
<dbReference type="InterPro" id="IPR003029">
    <property type="entry name" value="S1_domain"/>
</dbReference>
<name>A0AA36JEN2_9DINO</name>
<proteinExistence type="predicted"/>
<gene>
    <name evidence="2" type="ORF">EVOR1521_LOCUS26752</name>
</gene>
<organism evidence="2 3">
    <name type="scientific">Effrenium voratum</name>
    <dbReference type="NCBI Taxonomy" id="2562239"/>
    <lineage>
        <taxon>Eukaryota</taxon>
        <taxon>Sar</taxon>
        <taxon>Alveolata</taxon>
        <taxon>Dinophyceae</taxon>
        <taxon>Suessiales</taxon>
        <taxon>Symbiodiniaceae</taxon>
        <taxon>Effrenium</taxon>
    </lineage>
</organism>
<dbReference type="Gene3D" id="2.40.50.140">
    <property type="entry name" value="Nucleic acid-binding proteins"/>
    <property type="match status" value="1"/>
</dbReference>
<keyword evidence="3" id="KW-1185">Reference proteome</keyword>
<protein>
    <recommendedName>
        <fullName evidence="1">S1 motif domain-containing protein</fullName>
    </recommendedName>
</protein>
<accession>A0AA36JEN2</accession>
<comment type="caution">
    <text evidence="2">The sequence shown here is derived from an EMBL/GenBank/DDBJ whole genome shotgun (WGS) entry which is preliminary data.</text>
</comment>
<dbReference type="SUPFAM" id="SSF50249">
    <property type="entry name" value="Nucleic acid-binding proteins"/>
    <property type="match status" value="1"/>
</dbReference>
<dbReference type="CDD" id="cd00164">
    <property type="entry name" value="S1_like"/>
    <property type="match status" value="1"/>
</dbReference>
<dbReference type="GO" id="GO:0003676">
    <property type="term" value="F:nucleic acid binding"/>
    <property type="evidence" value="ECO:0007669"/>
    <property type="project" value="InterPro"/>
</dbReference>
<evidence type="ECO:0000259" key="1">
    <source>
        <dbReference type="PROSITE" id="PS50126"/>
    </source>
</evidence>
<dbReference type="EMBL" id="CAUJNA010003533">
    <property type="protein sequence ID" value="CAJ1404276.1"/>
    <property type="molecule type" value="Genomic_DNA"/>
</dbReference>
<dbReference type="InterPro" id="IPR012340">
    <property type="entry name" value="NA-bd_OB-fold"/>
</dbReference>
<evidence type="ECO:0000313" key="2">
    <source>
        <dbReference type="EMBL" id="CAJ1404276.1"/>
    </source>
</evidence>